<proteinExistence type="inferred from homology"/>
<feature type="transmembrane region" description="Helical" evidence="9">
    <location>
        <begin position="149"/>
        <end position="171"/>
    </location>
</feature>
<evidence type="ECO:0000256" key="6">
    <source>
        <dbReference type="ARBA" id="ARBA00022989"/>
    </source>
</evidence>
<dbReference type="GO" id="GO:0005886">
    <property type="term" value="C:plasma membrane"/>
    <property type="evidence" value="ECO:0007669"/>
    <property type="project" value="UniProtKB-SubCell"/>
</dbReference>
<keyword evidence="5 9" id="KW-0812">Transmembrane</keyword>
<organism evidence="11 12">
    <name type="scientific">Falsirhodobacter algicola</name>
    <dbReference type="NCBI Taxonomy" id="2692330"/>
    <lineage>
        <taxon>Bacteria</taxon>
        <taxon>Pseudomonadati</taxon>
        <taxon>Pseudomonadota</taxon>
        <taxon>Alphaproteobacteria</taxon>
        <taxon>Rhodobacterales</taxon>
        <taxon>Paracoccaceae</taxon>
        <taxon>Falsirhodobacter</taxon>
    </lineage>
</organism>
<dbReference type="PANTHER" id="PTHR35011">
    <property type="entry name" value="2,3-DIKETO-L-GULONATE TRAP TRANSPORTER SMALL PERMEASE PROTEIN YIAM"/>
    <property type="match status" value="1"/>
</dbReference>
<dbReference type="GO" id="GO:0022857">
    <property type="term" value="F:transmembrane transporter activity"/>
    <property type="evidence" value="ECO:0007669"/>
    <property type="project" value="UniProtKB-UniRule"/>
</dbReference>
<evidence type="ECO:0000313" key="12">
    <source>
        <dbReference type="Proteomes" id="UP000679284"/>
    </source>
</evidence>
<keyword evidence="3" id="KW-1003">Cell membrane</keyword>
<comment type="subcellular location">
    <subcellularLocation>
        <location evidence="1 9">Cell inner membrane</location>
        <topology evidence="1 9">Multi-pass membrane protein</topology>
    </subcellularLocation>
</comment>
<feature type="transmembrane region" description="Helical" evidence="9">
    <location>
        <begin position="12"/>
        <end position="43"/>
    </location>
</feature>
<evidence type="ECO:0000259" key="10">
    <source>
        <dbReference type="Pfam" id="PF04290"/>
    </source>
</evidence>
<evidence type="ECO:0000256" key="8">
    <source>
        <dbReference type="ARBA" id="ARBA00038436"/>
    </source>
</evidence>
<evidence type="ECO:0000256" key="9">
    <source>
        <dbReference type="RuleBase" id="RU369079"/>
    </source>
</evidence>
<evidence type="ECO:0000256" key="2">
    <source>
        <dbReference type="ARBA" id="ARBA00022448"/>
    </source>
</evidence>
<comment type="similarity">
    <text evidence="8 9">Belongs to the TRAP transporter small permease family.</text>
</comment>
<keyword evidence="12" id="KW-1185">Reference proteome</keyword>
<dbReference type="Pfam" id="PF04290">
    <property type="entry name" value="DctQ"/>
    <property type="match status" value="1"/>
</dbReference>
<evidence type="ECO:0000313" key="11">
    <source>
        <dbReference type="EMBL" id="QUS35675.1"/>
    </source>
</evidence>
<feature type="domain" description="Tripartite ATP-independent periplasmic transporters DctQ component" evidence="10">
    <location>
        <begin position="33"/>
        <end position="174"/>
    </location>
</feature>
<keyword evidence="2 9" id="KW-0813">Transport</keyword>
<keyword evidence="4 9" id="KW-0997">Cell inner membrane</keyword>
<sequence length="196" mass="21068">MTALIALARAVAALNALLLSAGRILGAACMGIMVIVILVQVFFRYVLGSALAWPDETSRFLMLWLTGIMAPTAFRRGGFVAIGMVQSLMPRLMGQIVTLVLLVVSALVLWVGLQIGWAEVTGFSGRFATVSMSIPTSIDFSTWMKVPRAWMMASLAVGATMLFVVNLELILRTLIAMAGGSERLPLIPEEHTLGAE</sequence>
<feature type="transmembrane region" description="Helical" evidence="9">
    <location>
        <begin position="63"/>
        <end position="84"/>
    </location>
</feature>
<reference evidence="11" key="1">
    <citation type="submission" date="2020-01" db="EMBL/GenBank/DDBJ databases">
        <authorList>
            <person name="Yang Y."/>
            <person name="Kwon Y.M."/>
        </authorList>
    </citation>
    <scope>NUCLEOTIDE SEQUENCE</scope>
    <source>
        <strain evidence="11">PG104</strain>
    </source>
</reference>
<keyword evidence="6 9" id="KW-1133">Transmembrane helix</keyword>
<dbReference type="PANTHER" id="PTHR35011:SF11">
    <property type="entry name" value="TRAP TRANSPORTER SMALL PERMEASE PROTEIN"/>
    <property type="match status" value="1"/>
</dbReference>
<dbReference type="GO" id="GO:0015740">
    <property type="term" value="P:C4-dicarboxylate transport"/>
    <property type="evidence" value="ECO:0007669"/>
    <property type="project" value="TreeGrafter"/>
</dbReference>
<keyword evidence="7 9" id="KW-0472">Membrane</keyword>
<evidence type="ECO:0000256" key="5">
    <source>
        <dbReference type="ARBA" id="ARBA00022692"/>
    </source>
</evidence>
<dbReference type="AlphaFoldDB" id="A0A8J8MS18"/>
<comment type="subunit">
    <text evidence="9">The complex comprises the extracytoplasmic solute receptor protein and the two transmembrane proteins.</text>
</comment>
<dbReference type="Proteomes" id="UP000679284">
    <property type="component" value="Chromosome"/>
</dbReference>
<protein>
    <recommendedName>
        <fullName evidence="9">TRAP transporter small permease protein</fullName>
    </recommendedName>
</protein>
<dbReference type="KEGG" id="fap:GR316_04945"/>
<evidence type="ECO:0000256" key="1">
    <source>
        <dbReference type="ARBA" id="ARBA00004429"/>
    </source>
</evidence>
<dbReference type="EMBL" id="CP047289">
    <property type="protein sequence ID" value="QUS35675.1"/>
    <property type="molecule type" value="Genomic_DNA"/>
</dbReference>
<gene>
    <name evidence="11" type="ORF">GR316_04945</name>
</gene>
<evidence type="ECO:0000256" key="3">
    <source>
        <dbReference type="ARBA" id="ARBA00022475"/>
    </source>
</evidence>
<dbReference type="InterPro" id="IPR007387">
    <property type="entry name" value="TRAP_DctQ"/>
</dbReference>
<accession>A0A8J8MS18</accession>
<evidence type="ECO:0000256" key="4">
    <source>
        <dbReference type="ARBA" id="ARBA00022519"/>
    </source>
</evidence>
<evidence type="ECO:0000256" key="7">
    <source>
        <dbReference type="ARBA" id="ARBA00023136"/>
    </source>
</evidence>
<comment type="function">
    <text evidence="9">Part of the tripartite ATP-independent periplasmic (TRAP) transport system.</text>
</comment>
<feature type="transmembrane region" description="Helical" evidence="9">
    <location>
        <begin position="96"/>
        <end position="117"/>
    </location>
</feature>
<dbReference type="InterPro" id="IPR055348">
    <property type="entry name" value="DctQ"/>
</dbReference>
<name>A0A8J8MS18_9RHOB</name>
<dbReference type="RefSeq" id="WP_211784921.1">
    <property type="nucleotide sequence ID" value="NZ_CP047289.1"/>
</dbReference>